<dbReference type="InterPro" id="IPR011701">
    <property type="entry name" value="MFS"/>
</dbReference>
<feature type="transmembrane region" description="Helical" evidence="9">
    <location>
        <begin position="251"/>
        <end position="271"/>
    </location>
</feature>
<dbReference type="CDD" id="cd17396">
    <property type="entry name" value="MFS_YdiM_like"/>
    <property type="match status" value="1"/>
</dbReference>
<dbReference type="InterPro" id="IPR020846">
    <property type="entry name" value="MFS_dom"/>
</dbReference>
<evidence type="ECO:0000313" key="11">
    <source>
        <dbReference type="EMBL" id="MDZ5758919.1"/>
    </source>
</evidence>
<evidence type="ECO:0000256" key="3">
    <source>
        <dbReference type="ARBA" id="ARBA00022448"/>
    </source>
</evidence>
<keyword evidence="6 9" id="KW-0812">Transmembrane</keyword>
<feature type="transmembrane region" description="Helical" evidence="9">
    <location>
        <begin position="278"/>
        <end position="299"/>
    </location>
</feature>
<evidence type="ECO:0000256" key="1">
    <source>
        <dbReference type="ARBA" id="ARBA00004429"/>
    </source>
</evidence>
<dbReference type="InterPro" id="IPR051788">
    <property type="entry name" value="MFS_Transporter"/>
</dbReference>
<dbReference type="Gene3D" id="1.20.1250.20">
    <property type="entry name" value="MFS general substrate transporter like domains"/>
    <property type="match status" value="1"/>
</dbReference>
<keyword evidence="7 9" id="KW-1133">Transmembrane helix</keyword>
<evidence type="ECO:0000313" key="12">
    <source>
        <dbReference type="Proteomes" id="UP001290462"/>
    </source>
</evidence>
<feature type="transmembrane region" description="Helical" evidence="9">
    <location>
        <begin position="42"/>
        <end position="61"/>
    </location>
</feature>
<name>A0AAW9JUI5_CARML</name>
<feature type="transmembrane region" description="Helical" evidence="9">
    <location>
        <begin position="96"/>
        <end position="112"/>
    </location>
</feature>
<keyword evidence="5" id="KW-0997">Cell inner membrane</keyword>
<evidence type="ECO:0000256" key="9">
    <source>
        <dbReference type="SAM" id="Phobius"/>
    </source>
</evidence>
<feature type="transmembrane region" description="Helical" evidence="9">
    <location>
        <begin position="133"/>
        <end position="153"/>
    </location>
</feature>
<comment type="subcellular location">
    <subcellularLocation>
        <location evidence="1">Cell inner membrane</location>
        <topology evidence="1">Multi-pass membrane protein</topology>
    </subcellularLocation>
</comment>
<dbReference type="EMBL" id="JAVBVO010000003">
    <property type="protein sequence ID" value="MDZ5758919.1"/>
    <property type="molecule type" value="Genomic_DNA"/>
</dbReference>
<dbReference type="InterPro" id="IPR036259">
    <property type="entry name" value="MFS_trans_sf"/>
</dbReference>
<dbReference type="InterPro" id="IPR005829">
    <property type="entry name" value="Sugar_transporter_CS"/>
</dbReference>
<dbReference type="GO" id="GO:0005886">
    <property type="term" value="C:plasma membrane"/>
    <property type="evidence" value="ECO:0007669"/>
    <property type="project" value="UniProtKB-SubCell"/>
</dbReference>
<dbReference type="PANTHER" id="PTHR23514">
    <property type="entry name" value="BYPASS OF STOP CODON PROTEIN 6"/>
    <property type="match status" value="1"/>
</dbReference>
<keyword evidence="3" id="KW-0813">Transport</keyword>
<evidence type="ECO:0000256" key="2">
    <source>
        <dbReference type="ARBA" id="ARBA00008335"/>
    </source>
</evidence>
<dbReference type="Proteomes" id="UP001290462">
    <property type="component" value="Unassembled WGS sequence"/>
</dbReference>
<dbReference type="SUPFAM" id="SSF103473">
    <property type="entry name" value="MFS general substrate transporter"/>
    <property type="match status" value="1"/>
</dbReference>
<feature type="transmembrane region" description="Helical" evidence="9">
    <location>
        <begin position="73"/>
        <end position="90"/>
    </location>
</feature>
<reference evidence="11" key="1">
    <citation type="submission" date="2023-08" db="EMBL/GenBank/DDBJ databases">
        <title>Genomic characterization of piscicolin 126 produced by Carnobacterium maltaromaticum CM22 strain isolated from salmon (Salmo salar).</title>
        <authorList>
            <person name="Gonzalez-Gragera E."/>
            <person name="Garcia-Lopez J.D."/>
            <person name="Teso-Perez C."/>
            <person name="Gimenez-Hernandez I."/>
            <person name="Peralta-Sanchez J.M."/>
            <person name="Valdivia E."/>
            <person name="Montalban-Lopez M."/>
            <person name="Martin-Platero A.M."/>
            <person name="Banos A."/>
            <person name="Martinez-Bueno M."/>
        </authorList>
    </citation>
    <scope>NUCLEOTIDE SEQUENCE</scope>
    <source>
        <strain evidence="11">CM22</strain>
    </source>
</reference>
<dbReference type="PROSITE" id="PS50850">
    <property type="entry name" value="MFS"/>
    <property type="match status" value="1"/>
</dbReference>
<feature type="transmembrane region" description="Helical" evidence="9">
    <location>
        <begin position="159"/>
        <end position="179"/>
    </location>
</feature>
<dbReference type="PROSITE" id="PS00216">
    <property type="entry name" value="SUGAR_TRANSPORT_1"/>
    <property type="match status" value="1"/>
</dbReference>
<evidence type="ECO:0000256" key="4">
    <source>
        <dbReference type="ARBA" id="ARBA00022475"/>
    </source>
</evidence>
<keyword evidence="4" id="KW-1003">Cell membrane</keyword>
<dbReference type="Pfam" id="PF07690">
    <property type="entry name" value="MFS_1"/>
    <property type="match status" value="1"/>
</dbReference>
<proteinExistence type="inferred from homology"/>
<dbReference type="FunFam" id="1.20.1250.20:FF:000135">
    <property type="entry name" value="MFS family transporter"/>
    <property type="match status" value="1"/>
</dbReference>
<feature type="transmembrane region" description="Helical" evidence="9">
    <location>
        <begin position="368"/>
        <end position="388"/>
    </location>
</feature>
<feature type="transmembrane region" description="Helical" evidence="9">
    <location>
        <begin position="209"/>
        <end position="231"/>
    </location>
</feature>
<dbReference type="PANTHER" id="PTHR23514:SF3">
    <property type="entry name" value="BYPASS OF STOP CODON PROTEIN 6"/>
    <property type="match status" value="1"/>
</dbReference>
<keyword evidence="8 9" id="KW-0472">Membrane</keyword>
<feature type="transmembrane region" description="Helical" evidence="9">
    <location>
        <begin position="12"/>
        <end position="30"/>
    </location>
</feature>
<feature type="transmembrane region" description="Helical" evidence="9">
    <location>
        <begin position="305"/>
        <end position="326"/>
    </location>
</feature>
<sequence length="401" mass="43528">MKNKYMPTAIGLYINYFVHGMGVIILAQNMDALGKQWGTDSAGVAIVISSLGIGRLIVLMVSGALSDKFGRRPFVYLGMFTYALFFAGILFSPSIAVAYIFGILAGIANSFLDSGTYPALMESFPESPGTANIIIKAFISAGQFALPLMVGLIVSTNMWYGWTFILAIIIFVVNGIYLFNKPFPDKEASISDKPEESANLAQPVRKVKFAVEGVCFILYGYIAQATFYLVSQWLTKYGNEIAGMGDAASRALISYYSIGSLVCVFFTSALVKKKYKPVQFLVIYTFISFVALLILWLFPTPLVCIIAAFVIGFSAAGGVLQLGLTVMAEMFPAGKGKVTGIFYTAGSIASFTIPLITGQLSKTNIANIILFDVGIAFIGFLLALVIYVRYNKVFTKSNELN</sequence>
<evidence type="ECO:0000256" key="7">
    <source>
        <dbReference type="ARBA" id="ARBA00022989"/>
    </source>
</evidence>
<dbReference type="RefSeq" id="WP_322808957.1">
    <property type="nucleotide sequence ID" value="NZ_JAVBVO010000003.1"/>
</dbReference>
<gene>
    <name evidence="11" type="ORF">RAK27_09655</name>
</gene>
<evidence type="ECO:0000259" key="10">
    <source>
        <dbReference type="PROSITE" id="PS50850"/>
    </source>
</evidence>
<evidence type="ECO:0000256" key="5">
    <source>
        <dbReference type="ARBA" id="ARBA00022519"/>
    </source>
</evidence>
<protein>
    <submittedName>
        <fullName evidence="11">MFS transporter</fullName>
    </submittedName>
</protein>
<feature type="transmembrane region" description="Helical" evidence="9">
    <location>
        <begin position="338"/>
        <end position="356"/>
    </location>
</feature>
<evidence type="ECO:0000256" key="8">
    <source>
        <dbReference type="ARBA" id="ARBA00023136"/>
    </source>
</evidence>
<feature type="domain" description="Major facilitator superfamily (MFS) profile" evidence="10">
    <location>
        <begin position="8"/>
        <end position="391"/>
    </location>
</feature>
<dbReference type="AlphaFoldDB" id="A0AAW9JUI5"/>
<dbReference type="GO" id="GO:0022857">
    <property type="term" value="F:transmembrane transporter activity"/>
    <property type="evidence" value="ECO:0007669"/>
    <property type="project" value="InterPro"/>
</dbReference>
<comment type="similarity">
    <text evidence="2">Belongs to the major facilitator superfamily.</text>
</comment>
<evidence type="ECO:0000256" key="6">
    <source>
        <dbReference type="ARBA" id="ARBA00022692"/>
    </source>
</evidence>
<comment type="caution">
    <text evidence="11">The sequence shown here is derived from an EMBL/GenBank/DDBJ whole genome shotgun (WGS) entry which is preliminary data.</text>
</comment>
<accession>A0AAW9JUI5</accession>
<organism evidence="11 12">
    <name type="scientific">Carnobacterium maltaromaticum</name>
    <name type="common">Carnobacterium piscicola</name>
    <dbReference type="NCBI Taxonomy" id="2751"/>
    <lineage>
        <taxon>Bacteria</taxon>
        <taxon>Bacillati</taxon>
        <taxon>Bacillota</taxon>
        <taxon>Bacilli</taxon>
        <taxon>Lactobacillales</taxon>
        <taxon>Carnobacteriaceae</taxon>
        <taxon>Carnobacterium</taxon>
    </lineage>
</organism>